<keyword evidence="11 14" id="KW-0503">Monooxygenase</keyword>
<comment type="subcellular location">
    <subcellularLocation>
        <location evidence="3">Endoplasmic reticulum membrane</location>
        <topology evidence="3">Peripheral membrane protein</topology>
    </subcellularLocation>
    <subcellularLocation>
        <location evidence="2">Microsome membrane</location>
        <topology evidence="2">Peripheral membrane protein</topology>
    </subcellularLocation>
</comment>
<evidence type="ECO:0000256" key="8">
    <source>
        <dbReference type="ARBA" id="ARBA00022848"/>
    </source>
</evidence>
<dbReference type="SUPFAM" id="SSF48264">
    <property type="entry name" value="Cytochrome P450"/>
    <property type="match status" value="1"/>
</dbReference>
<keyword evidence="7" id="KW-0256">Endoplasmic reticulum</keyword>
<dbReference type="InterPro" id="IPR001128">
    <property type="entry name" value="Cyt_P450"/>
</dbReference>
<organism evidence="15">
    <name type="scientific">Musca domestica</name>
    <name type="common">House fly</name>
    <dbReference type="NCBI Taxonomy" id="7370"/>
    <lineage>
        <taxon>Eukaryota</taxon>
        <taxon>Metazoa</taxon>
        <taxon>Ecdysozoa</taxon>
        <taxon>Arthropoda</taxon>
        <taxon>Hexapoda</taxon>
        <taxon>Insecta</taxon>
        <taxon>Pterygota</taxon>
        <taxon>Neoptera</taxon>
        <taxon>Endopterygota</taxon>
        <taxon>Diptera</taxon>
        <taxon>Brachycera</taxon>
        <taxon>Muscomorpha</taxon>
        <taxon>Muscoidea</taxon>
        <taxon>Muscidae</taxon>
        <taxon>Musca</taxon>
    </lineage>
</organism>
<dbReference type="PANTHER" id="PTHR24292:SF100">
    <property type="entry name" value="CYTOCHROME P450 6A16, ISOFORM B-RELATED"/>
    <property type="match status" value="1"/>
</dbReference>
<dbReference type="Pfam" id="PF00067">
    <property type="entry name" value="p450"/>
    <property type="match status" value="1"/>
</dbReference>
<dbReference type="PROSITE" id="PS00086">
    <property type="entry name" value="CYTOCHROME_P450"/>
    <property type="match status" value="1"/>
</dbReference>
<evidence type="ECO:0000256" key="3">
    <source>
        <dbReference type="ARBA" id="ARBA00004406"/>
    </source>
</evidence>
<accession>A0A1I8NL94</accession>
<keyword evidence="8" id="KW-0492">Microsome</keyword>
<evidence type="ECO:0000256" key="6">
    <source>
        <dbReference type="ARBA" id="ARBA00022723"/>
    </source>
</evidence>
<dbReference type="VEuPathDB" id="VectorBase:MDOA016958"/>
<evidence type="ECO:0000256" key="7">
    <source>
        <dbReference type="ARBA" id="ARBA00022824"/>
    </source>
</evidence>
<dbReference type="InterPro" id="IPR017972">
    <property type="entry name" value="Cyt_P450_CS"/>
</dbReference>
<name>A0A1I8NL94_MUSDO</name>
<dbReference type="InterPro" id="IPR036396">
    <property type="entry name" value="Cyt_P450_sf"/>
</dbReference>
<evidence type="ECO:0000256" key="11">
    <source>
        <dbReference type="ARBA" id="ARBA00023033"/>
    </source>
</evidence>
<dbReference type="GO" id="GO:0005506">
    <property type="term" value="F:iron ion binding"/>
    <property type="evidence" value="ECO:0007669"/>
    <property type="project" value="InterPro"/>
</dbReference>
<feature type="binding site" description="axial binding residue" evidence="13">
    <location>
        <position position="441"/>
    </location>
    <ligand>
        <name>heme</name>
        <dbReference type="ChEBI" id="CHEBI:30413"/>
    </ligand>
    <ligandPart>
        <name>Fe</name>
        <dbReference type="ChEBI" id="CHEBI:18248"/>
    </ligandPart>
</feature>
<comment type="similarity">
    <text evidence="4 14">Belongs to the cytochrome P450 family.</text>
</comment>
<dbReference type="PRINTS" id="PR00385">
    <property type="entry name" value="P450"/>
</dbReference>
<dbReference type="GO" id="GO:0016705">
    <property type="term" value="F:oxidoreductase activity, acting on paired donors, with incorporation or reduction of molecular oxygen"/>
    <property type="evidence" value="ECO:0007669"/>
    <property type="project" value="InterPro"/>
</dbReference>
<dbReference type="AlphaFoldDB" id="A0A1I8NL94"/>
<dbReference type="GO" id="GO:0004497">
    <property type="term" value="F:monooxygenase activity"/>
    <property type="evidence" value="ECO:0007669"/>
    <property type="project" value="UniProtKB-KW"/>
</dbReference>
<reference evidence="15" key="1">
    <citation type="submission" date="2020-05" db="UniProtKB">
        <authorList>
            <consortium name="EnsemblMetazoa"/>
        </authorList>
    </citation>
    <scope>IDENTIFICATION</scope>
    <source>
        <strain evidence="15">Aabys</strain>
    </source>
</reference>
<keyword evidence="10 13" id="KW-0408">Iron</keyword>
<dbReference type="VEuPathDB" id="VectorBase:MDOMA2_000546"/>
<keyword evidence="9 14" id="KW-0560">Oxidoreductase</keyword>
<keyword evidence="12" id="KW-0472">Membrane</keyword>
<comment type="cofactor">
    <cofactor evidence="1 13">
        <name>heme</name>
        <dbReference type="ChEBI" id="CHEBI:30413"/>
    </cofactor>
</comment>
<dbReference type="FunFam" id="1.10.630.10:FF:000042">
    <property type="entry name" value="Cytochrome P450"/>
    <property type="match status" value="1"/>
</dbReference>
<evidence type="ECO:0000256" key="2">
    <source>
        <dbReference type="ARBA" id="ARBA00004174"/>
    </source>
</evidence>
<keyword evidence="5 13" id="KW-0349">Heme</keyword>
<dbReference type="PRINTS" id="PR00463">
    <property type="entry name" value="EP450I"/>
</dbReference>
<evidence type="ECO:0000313" key="15">
    <source>
        <dbReference type="EnsemblMetazoa" id="MDOA016958-PA"/>
    </source>
</evidence>
<evidence type="ECO:0000256" key="1">
    <source>
        <dbReference type="ARBA" id="ARBA00001971"/>
    </source>
</evidence>
<dbReference type="CDD" id="cd11056">
    <property type="entry name" value="CYP6-like"/>
    <property type="match status" value="1"/>
</dbReference>
<dbReference type="InterPro" id="IPR050476">
    <property type="entry name" value="Insect_CytP450_Detox"/>
</dbReference>
<evidence type="ECO:0000256" key="5">
    <source>
        <dbReference type="ARBA" id="ARBA00022617"/>
    </source>
</evidence>
<proteinExistence type="inferred from homology"/>
<dbReference type="EnsemblMetazoa" id="MDOA016958-RA">
    <property type="protein sequence ID" value="MDOA016958-PA"/>
    <property type="gene ID" value="MDOA016958"/>
</dbReference>
<protein>
    <submittedName>
        <fullName evidence="15">Uncharacterized protein</fullName>
    </submittedName>
</protein>
<evidence type="ECO:0000256" key="14">
    <source>
        <dbReference type="RuleBase" id="RU000461"/>
    </source>
</evidence>
<dbReference type="InterPro" id="IPR002401">
    <property type="entry name" value="Cyt_P450_E_grp-I"/>
</dbReference>
<dbReference type="GO" id="GO:0020037">
    <property type="term" value="F:heme binding"/>
    <property type="evidence" value="ECO:0007669"/>
    <property type="project" value="InterPro"/>
</dbReference>
<dbReference type="GO" id="GO:0005789">
    <property type="term" value="C:endoplasmic reticulum membrane"/>
    <property type="evidence" value="ECO:0007669"/>
    <property type="project" value="UniProtKB-SubCell"/>
</dbReference>
<sequence length="498" mass="58476">MAALLYLVIFLICVLIHFLHRKFQHWQRKGIRTWQAHPLMGNWRQLETMHHTEILDEIYRRFKPTESVAGFYIYTQPVAVLLDLDLVKAALVKDFNEFSDRFAYQNNKDLTADNLFFWESHKWRSLRGKFSTIFTPAKIKYMFHTINAAALQMAESVGKCLEKEDILNMSDFGGRFTTDVIANCIMGCESHSLKFEHSDFHDIAPVTTGTTGFNVRWKLFVETYVSLLESMGIHVTMFPQKLEHFYMHLLKNNFIEREKLNVRKQDLLDLLIDLRKIQDENGNPILTHSEIASNLFLFFAAGYESSANTISNSLWELARHPELQDRVRDEIHAVLEEFNNELCYEACMKMTYLDQIISEINRMYPIFSYLERVTTVDYHIPNTKHVLEKGTRIFIPIRSIHYDPEIYDSPEEFRPERFEPAEIKQRHPQSYLAFGDGPRNCIGMRLGRLQVTAALVAMLANYKFSICSRTTNRHEYSKHTFALKNMNDIWLKVEKLDK</sequence>
<evidence type="ECO:0000256" key="13">
    <source>
        <dbReference type="PIRSR" id="PIRSR602401-1"/>
    </source>
</evidence>
<evidence type="ECO:0000256" key="9">
    <source>
        <dbReference type="ARBA" id="ARBA00023002"/>
    </source>
</evidence>
<dbReference type="PANTHER" id="PTHR24292">
    <property type="entry name" value="CYTOCHROME P450"/>
    <property type="match status" value="1"/>
</dbReference>
<dbReference type="eggNOG" id="KOG0158">
    <property type="taxonomic scope" value="Eukaryota"/>
</dbReference>
<evidence type="ECO:0000256" key="10">
    <source>
        <dbReference type="ARBA" id="ARBA00023004"/>
    </source>
</evidence>
<dbReference type="Gene3D" id="1.10.630.10">
    <property type="entry name" value="Cytochrome P450"/>
    <property type="match status" value="1"/>
</dbReference>
<keyword evidence="6 13" id="KW-0479">Metal-binding</keyword>
<evidence type="ECO:0000256" key="4">
    <source>
        <dbReference type="ARBA" id="ARBA00010617"/>
    </source>
</evidence>
<evidence type="ECO:0000256" key="12">
    <source>
        <dbReference type="ARBA" id="ARBA00023136"/>
    </source>
</evidence>